<keyword evidence="2" id="KW-0812">Transmembrane</keyword>
<dbReference type="RefSeq" id="WP_218868780.1">
    <property type="nucleotide sequence ID" value="NZ_JACCFM010000001.1"/>
</dbReference>
<evidence type="ECO:0000256" key="1">
    <source>
        <dbReference type="SAM" id="MobiDB-lite"/>
    </source>
</evidence>
<evidence type="ECO:0000313" key="3">
    <source>
        <dbReference type="EMBL" id="NYJ18472.1"/>
    </source>
</evidence>
<gene>
    <name evidence="3" type="ORF">HNR05_000263</name>
</gene>
<evidence type="ECO:0000313" key="4">
    <source>
        <dbReference type="Proteomes" id="UP000537260"/>
    </source>
</evidence>
<accession>A0A7Z0J4K2</accession>
<reference evidence="3 4" key="1">
    <citation type="submission" date="2020-07" db="EMBL/GenBank/DDBJ databases">
        <title>Sequencing the genomes of 1000 actinobacteria strains.</title>
        <authorList>
            <person name="Klenk H.-P."/>
        </authorList>
    </citation>
    <scope>NUCLEOTIDE SEQUENCE [LARGE SCALE GENOMIC DNA]</scope>
    <source>
        <strain evidence="3 4">LI1</strain>
    </source>
</reference>
<feature type="region of interest" description="Disordered" evidence="1">
    <location>
        <begin position="119"/>
        <end position="155"/>
    </location>
</feature>
<evidence type="ECO:0000256" key="2">
    <source>
        <dbReference type="SAM" id="Phobius"/>
    </source>
</evidence>
<dbReference type="EMBL" id="JACCFM010000001">
    <property type="protein sequence ID" value="NYJ18472.1"/>
    <property type="molecule type" value="Genomic_DNA"/>
</dbReference>
<keyword evidence="2" id="KW-0472">Membrane</keyword>
<proteinExistence type="predicted"/>
<organism evidence="3 4">
    <name type="scientific">Glaciibacter psychrotolerans</name>
    <dbReference type="NCBI Taxonomy" id="670054"/>
    <lineage>
        <taxon>Bacteria</taxon>
        <taxon>Bacillati</taxon>
        <taxon>Actinomycetota</taxon>
        <taxon>Actinomycetes</taxon>
        <taxon>Micrococcales</taxon>
        <taxon>Microbacteriaceae</taxon>
        <taxon>Glaciibacter</taxon>
    </lineage>
</organism>
<name>A0A7Z0J4K2_9MICO</name>
<keyword evidence="2" id="KW-1133">Transmembrane helix</keyword>
<feature type="transmembrane region" description="Helical" evidence="2">
    <location>
        <begin position="53"/>
        <end position="81"/>
    </location>
</feature>
<feature type="transmembrane region" description="Helical" evidence="2">
    <location>
        <begin position="12"/>
        <end position="33"/>
    </location>
</feature>
<sequence>MSQITPAATKVNLPLIALWIVSIVAVVGGYLLVTSSNSNQSAIYTAGKADYPGLFAAQSGAAIGTAIIGAGVLGFLIALAVHAHLQGVQKAAVLTPIAPASVYELDDIATVDAPALSTDSAAPATVTNAPAAEAPATNPTSNNPTSTESDPHSTR</sequence>
<keyword evidence="4" id="KW-1185">Reference proteome</keyword>
<dbReference type="Proteomes" id="UP000537260">
    <property type="component" value="Unassembled WGS sequence"/>
</dbReference>
<protein>
    <submittedName>
        <fullName evidence="3">Putative integral membrane protein</fullName>
    </submittedName>
</protein>
<dbReference type="AlphaFoldDB" id="A0A7Z0J4K2"/>
<feature type="compositionally biased region" description="Low complexity" evidence="1">
    <location>
        <begin position="120"/>
        <end position="148"/>
    </location>
</feature>
<comment type="caution">
    <text evidence="3">The sequence shown here is derived from an EMBL/GenBank/DDBJ whole genome shotgun (WGS) entry which is preliminary data.</text>
</comment>